<feature type="compositionally biased region" description="Basic and acidic residues" evidence="1">
    <location>
        <begin position="11"/>
        <end position="22"/>
    </location>
</feature>
<proteinExistence type="predicted"/>
<dbReference type="EMBL" id="OV725080">
    <property type="protein sequence ID" value="CAH1398569.1"/>
    <property type="molecule type" value="Genomic_DNA"/>
</dbReference>
<keyword evidence="3" id="KW-1185">Reference proteome</keyword>
<dbReference type="Proteomes" id="UP001152798">
    <property type="component" value="Chromosome 4"/>
</dbReference>
<evidence type="ECO:0000313" key="3">
    <source>
        <dbReference type="Proteomes" id="UP001152798"/>
    </source>
</evidence>
<evidence type="ECO:0000256" key="1">
    <source>
        <dbReference type="SAM" id="MobiDB-lite"/>
    </source>
</evidence>
<name>A0A9P0HB20_NEZVI</name>
<accession>A0A9P0HB20</accession>
<reference evidence="2" key="1">
    <citation type="submission" date="2022-01" db="EMBL/GenBank/DDBJ databases">
        <authorList>
            <person name="King R."/>
        </authorList>
    </citation>
    <scope>NUCLEOTIDE SEQUENCE</scope>
</reference>
<gene>
    <name evidence="2" type="ORF">NEZAVI_LOCUS8191</name>
</gene>
<evidence type="ECO:0000313" key="2">
    <source>
        <dbReference type="EMBL" id="CAH1398569.1"/>
    </source>
</evidence>
<protein>
    <submittedName>
        <fullName evidence="2">Uncharacterized protein</fullName>
    </submittedName>
</protein>
<sequence>MAVTSPVRRGGVREGRRDWPRGRDVASPIEPVGLVPSWWLGMDWSRAVVSSTSLPTVDRDSIGLKGPFISFILEESSVNVIHLSARTAHLKTYFLHSRKSMISAGADVHSTVNVLSRLRRKMYSPIITASWRSEVCENGSRLGNPGSADLSPISRGIPGLSGVCGPAGSVLLTRALLHFFM</sequence>
<organism evidence="2 3">
    <name type="scientific">Nezara viridula</name>
    <name type="common">Southern green stink bug</name>
    <name type="synonym">Cimex viridulus</name>
    <dbReference type="NCBI Taxonomy" id="85310"/>
    <lineage>
        <taxon>Eukaryota</taxon>
        <taxon>Metazoa</taxon>
        <taxon>Ecdysozoa</taxon>
        <taxon>Arthropoda</taxon>
        <taxon>Hexapoda</taxon>
        <taxon>Insecta</taxon>
        <taxon>Pterygota</taxon>
        <taxon>Neoptera</taxon>
        <taxon>Paraneoptera</taxon>
        <taxon>Hemiptera</taxon>
        <taxon>Heteroptera</taxon>
        <taxon>Panheteroptera</taxon>
        <taxon>Pentatomomorpha</taxon>
        <taxon>Pentatomoidea</taxon>
        <taxon>Pentatomidae</taxon>
        <taxon>Pentatominae</taxon>
        <taxon>Nezara</taxon>
    </lineage>
</organism>
<feature type="region of interest" description="Disordered" evidence="1">
    <location>
        <begin position="1"/>
        <end position="22"/>
    </location>
</feature>
<dbReference type="AlphaFoldDB" id="A0A9P0HB20"/>